<keyword evidence="1" id="KW-0472">Membrane</keyword>
<gene>
    <name evidence="3" type="ORF">ENV62_01360</name>
</gene>
<proteinExistence type="predicted"/>
<dbReference type="PANTHER" id="PTHR36305">
    <property type="entry name" value="PHOSPHATIDYLGLYCEROPHOSPHATASE A"/>
    <property type="match status" value="1"/>
</dbReference>
<evidence type="ECO:0000313" key="3">
    <source>
        <dbReference type="EMBL" id="HGB13876.1"/>
    </source>
</evidence>
<name>A0A7C3WPH0_9BACT</name>
<organism evidence="3">
    <name type="scientific">Desulfobacca acetoxidans</name>
    <dbReference type="NCBI Taxonomy" id="60893"/>
    <lineage>
        <taxon>Bacteria</taxon>
        <taxon>Pseudomonadati</taxon>
        <taxon>Thermodesulfobacteriota</taxon>
        <taxon>Desulfobaccia</taxon>
        <taxon>Desulfobaccales</taxon>
        <taxon>Desulfobaccaceae</taxon>
        <taxon>Desulfobacca</taxon>
    </lineage>
</organism>
<dbReference type="EMBL" id="DTHB01000016">
    <property type="protein sequence ID" value="HGB13876.1"/>
    <property type="molecule type" value="Genomic_DNA"/>
</dbReference>
<evidence type="ECO:0000256" key="1">
    <source>
        <dbReference type="SAM" id="Phobius"/>
    </source>
</evidence>
<dbReference type="GO" id="GO:0006655">
    <property type="term" value="P:phosphatidylglycerol biosynthetic process"/>
    <property type="evidence" value="ECO:0007669"/>
    <property type="project" value="UniProtKB-UniPathway"/>
</dbReference>
<dbReference type="SUPFAM" id="SSF101307">
    <property type="entry name" value="YutG-like"/>
    <property type="match status" value="1"/>
</dbReference>
<dbReference type="PIRSF" id="PIRSF006162">
    <property type="entry name" value="PgpA"/>
    <property type="match status" value="1"/>
</dbReference>
<evidence type="ECO:0000259" key="2">
    <source>
        <dbReference type="Pfam" id="PF04608"/>
    </source>
</evidence>
<protein>
    <submittedName>
        <fullName evidence="3">Phosphatidylglycerophosphatase A</fullName>
    </submittedName>
</protein>
<dbReference type="AlphaFoldDB" id="A0A7C3WPH0"/>
<dbReference type="GO" id="GO:0008962">
    <property type="term" value="F:phosphatidylglycerophosphatase activity"/>
    <property type="evidence" value="ECO:0007669"/>
    <property type="project" value="InterPro"/>
</dbReference>
<dbReference type="InterPro" id="IPR036681">
    <property type="entry name" value="PgpA-like_sf"/>
</dbReference>
<accession>A0A7C3WPH0</accession>
<feature type="transmembrane region" description="Helical" evidence="1">
    <location>
        <begin position="44"/>
        <end position="68"/>
    </location>
</feature>
<dbReference type="CDD" id="cd06971">
    <property type="entry name" value="PgpA"/>
    <property type="match status" value="1"/>
</dbReference>
<dbReference type="UniPathway" id="UPA00084">
    <property type="reaction ID" value="UER00504"/>
</dbReference>
<dbReference type="PANTHER" id="PTHR36305:SF1">
    <property type="entry name" value="PHOSPHATIDYLGLYCEROPHOSPHATASE A"/>
    <property type="match status" value="1"/>
</dbReference>
<keyword evidence="1" id="KW-1133">Transmembrane helix</keyword>
<dbReference type="InterPro" id="IPR007686">
    <property type="entry name" value="YutG/PgpA"/>
</dbReference>
<reference evidence="3" key="1">
    <citation type="journal article" date="2020" name="mSystems">
        <title>Genome- and Community-Level Interaction Insights into Carbon Utilization and Element Cycling Functions of Hydrothermarchaeota in Hydrothermal Sediment.</title>
        <authorList>
            <person name="Zhou Z."/>
            <person name="Liu Y."/>
            <person name="Xu W."/>
            <person name="Pan J."/>
            <person name="Luo Z.H."/>
            <person name="Li M."/>
        </authorList>
    </citation>
    <scope>NUCLEOTIDE SEQUENCE [LARGE SCALE GENOMIC DNA]</scope>
    <source>
        <strain evidence="3">SpSt-776</strain>
    </source>
</reference>
<dbReference type="Pfam" id="PF04608">
    <property type="entry name" value="PgpA"/>
    <property type="match status" value="1"/>
</dbReference>
<keyword evidence="1" id="KW-0812">Transmembrane</keyword>
<feature type="domain" description="YutG/PgpA" evidence="2">
    <location>
        <begin position="7"/>
        <end position="143"/>
    </location>
</feature>
<sequence>MRRAVLILATFGGVGYLPGMPGTWGSLAALLPWWVMQRHLSSRGYLIAWLALLALSLWAAGEAWNLLGERDHPAIVLDEVMGLLAALAWVPPKWPWVACGFCLFRFLDIWKPFPLKHLERLPGGFGVVMDDVAAGVLARTGLAVVMFLGGKH</sequence>
<dbReference type="InterPro" id="IPR026037">
    <property type="entry name" value="PgpA"/>
</dbReference>
<comment type="caution">
    <text evidence="3">The sequence shown here is derived from an EMBL/GenBank/DDBJ whole genome shotgun (WGS) entry which is preliminary data.</text>
</comment>